<feature type="region of interest" description="Disordered" evidence="1">
    <location>
        <begin position="1"/>
        <end position="50"/>
    </location>
</feature>
<sequence>MADRGTRLKGARLGGEQREERRGEKGRERLQGVGEKTSGRQRGEGRRATERGSVIAVAWVGVGARSLTVGAGQRNMSSPGGKPMSAEDGWYDNILGLTAAAEGSGRADVSSGWKAEQAEPQWRLPAKAEQVAKAVEHPRA</sequence>
<keyword evidence="3" id="KW-1185">Reference proteome</keyword>
<evidence type="ECO:0000256" key="1">
    <source>
        <dbReference type="SAM" id="MobiDB-lite"/>
    </source>
</evidence>
<gene>
    <name evidence="2" type="ORF">AMTR_s00074p00115500</name>
</gene>
<dbReference type="Proteomes" id="UP000017836">
    <property type="component" value="Unassembled WGS sequence"/>
</dbReference>
<feature type="compositionally biased region" description="Basic and acidic residues" evidence="1">
    <location>
        <begin position="37"/>
        <end position="50"/>
    </location>
</feature>
<evidence type="ECO:0000313" key="2">
    <source>
        <dbReference type="EMBL" id="ERM96917.1"/>
    </source>
</evidence>
<evidence type="ECO:0000313" key="3">
    <source>
        <dbReference type="Proteomes" id="UP000017836"/>
    </source>
</evidence>
<organism evidence="2 3">
    <name type="scientific">Amborella trichopoda</name>
    <dbReference type="NCBI Taxonomy" id="13333"/>
    <lineage>
        <taxon>Eukaryota</taxon>
        <taxon>Viridiplantae</taxon>
        <taxon>Streptophyta</taxon>
        <taxon>Embryophyta</taxon>
        <taxon>Tracheophyta</taxon>
        <taxon>Spermatophyta</taxon>
        <taxon>Magnoliopsida</taxon>
        <taxon>Amborellales</taxon>
        <taxon>Amborellaceae</taxon>
        <taxon>Amborella</taxon>
    </lineage>
</organism>
<proteinExistence type="predicted"/>
<reference evidence="3" key="1">
    <citation type="journal article" date="2013" name="Science">
        <title>The Amborella genome and the evolution of flowering plants.</title>
        <authorList>
            <consortium name="Amborella Genome Project"/>
        </authorList>
    </citation>
    <scope>NUCLEOTIDE SEQUENCE [LARGE SCALE GENOMIC DNA]</scope>
</reference>
<dbReference type="EMBL" id="KI396637">
    <property type="protein sequence ID" value="ERM96917.1"/>
    <property type="molecule type" value="Genomic_DNA"/>
</dbReference>
<dbReference type="HOGENOM" id="CLU_1837808_0_0_1"/>
<dbReference type="AlphaFoldDB" id="W1NM20"/>
<dbReference type="Gramene" id="ERM96917">
    <property type="protein sequence ID" value="ERM96917"/>
    <property type="gene ID" value="AMTR_s00074p00115500"/>
</dbReference>
<protein>
    <submittedName>
        <fullName evidence="2">Uncharacterized protein</fullName>
    </submittedName>
</protein>
<feature type="compositionally biased region" description="Basic and acidic residues" evidence="1">
    <location>
        <begin position="15"/>
        <end position="30"/>
    </location>
</feature>
<accession>W1NM20</accession>
<name>W1NM20_AMBTC</name>